<dbReference type="PANTHER" id="PTHR43551:SF1">
    <property type="entry name" value="HETERODISULFIDE REDUCTASE"/>
    <property type="match status" value="1"/>
</dbReference>
<dbReference type="InterPro" id="IPR017900">
    <property type="entry name" value="4Fe4S_Fe_S_CS"/>
</dbReference>
<evidence type="ECO:0000256" key="5">
    <source>
        <dbReference type="ARBA" id="ARBA00023004"/>
    </source>
</evidence>
<dbReference type="InterPro" id="IPR004017">
    <property type="entry name" value="Cys_rich_dom"/>
</dbReference>
<dbReference type="Pfam" id="PF13183">
    <property type="entry name" value="Fer4_8"/>
    <property type="match status" value="1"/>
</dbReference>
<evidence type="ECO:0000313" key="10">
    <source>
        <dbReference type="Proteomes" id="UP000587396"/>
    </source>
</evidence>
<dbReference type="InterPro" id="IPR009051">
    <property type="entry name" value="Helical_ferredxn"/>
</dbReference>
<dbReference type="SUPFAM" id="SSF46548">
    <property type="entry name" value="alpha-helical ferredoxin"/>
    <property type="match status" value="1"/>
</dbReference>
<evidence type="ECO:0000256" key="1">
    <source>
        <dbReference type="ARBA" id="ARBA00022448"/>
    </source>
</evidence>
<feature type="domain" description="Cysteine-rich" evidence="7">
    <location>
        <begin position="397"/>
        <end position="498"/>
    </location>
</feature>
<evidence type="ECO:0000313" key="9">
    <source>
        <dbReference type="EMBL" id="MBC2888623.1"/>
    </source>
</evidence>
<dbReference type="PROSITE" id="PS00198">
    <property type="entry name" value="4FE4S_FER_1"/>
    <property type="match status" value="1"/>
</dbReference>
<dbReference type="EMBL" id="JACMSE010000002">
    <property type="protein sequence ID" value="MBC2888623.1"/>
    <property type="molecule type" value="Genomic_DNA"/>
</dbReference>
<dbReference type="Gene3D" id="1.10.1060.10">
    <property type="entry name" value="Alpha-helical ferredoxin"/>
    <property type="match status" value="1"/>
</dbReference>
<gene>
    <name evidence="9" type="ORF">H7313_04575</name>
</gene>
<organism evidence="9 10">
    <name type="scientific">Gordonibacter massiliensis</name>
    <name type="common">ex Traore et al. 2017</name>
    <dbReference type="NCBI Taxonomy" id="1841863"/>
    <lineage>
        <taxon>Bacteria</taxon>
        <taxon>Bacillati</taxon>
        <taxon>Actinomycetota</taxon>
        <taxon>Coriobacteriia</taxon>
        <taxon>Eggerthellales</taxon>
        <taxon>Eggerthellaceae</taxon>
        <taxon>Gordonibacter</taxon>
    </lineage>
</organism>
<keyword evidence="10" id="KW-1185">Reference proteome</keyword>
<comment type="caution">
    <text evidence="9">The sequence shown here is derived from an EMBL/GenBank/DDBJ whole genome shotgun (WGS) entry which is preliminary data.</text>
</comment>
<dbReference type="GO" id="GO:0051539">
    <property type="term" value="F:4 iron, 4 sulfur cluster binding"/>
    <property type="evidence" value="ECO:0007669"/>
    <property type="project" value="UniProtKB-KW"/>
</dbReference>
<keyword evidence="5" id="KW-0408">Iron</keyword>
<dbReference type="AlphaFoldDB" id="A0A842J9Y8"/>
<protein>
    <submittedName>
        <fullName evidence="9">(Fe-S)-binding protein</fullName>
    </submittedName>
</protein>
<keyword evidence="4" id="KW-0249">Electron transport</keyword>
<evidence type="ECO:0000256" key="3">
    <source>
        <dbReference type="ARBA" id="ARBA00022723"/>
    </source>
</evidence>
<reference evidence="9 10" key="1">
    <citation type="submission" date="2020-08" db="EMBL/GenBank/DDBJ databases">
        <authorList>
            <person name="Liu C."/>
            <person name="Sun Q."/>
        </authorList>
    </citation>
    <scope>NUCLEOTIDE SEQUENCE [LARGE SCALE GENOMIC DNA]</scope>
    <source>
        <strain evidence="9 10">N22</strain>
    </source>
</reference>
<dbReference type="PANTHER" id="PTHR43551">
    <property type="entry name" value="FUMARATE REDUCTASE IRON-SULFUR SUBUNIT"/>
    <property type="match status" value="1"/>
</dbReference>
<dbReference type="Proteomes" id="UP000587396">
    <property type="component" value="Unassembled WGS sequence"/>
</dbReference>
<keyword evidence="2" id="KW-0004">4Fe-4S</keyword>
<evidence type="ECO:0000259" key="7">
    <source>
        <dbReference type="Pfam" id="PF02754"/>
    </source>
</evidence>
<dbReference type="GO" id="GO:0046872">
    <property type="term" value="F:metal ion binding"/>
    <property type="evidence" value="ECO:0007669"/>
    <property type="project" value="UniProtKB-KW"/>
</dbReference>
<proteinExistence type="predicted"/>
<accession>A0A842J9Y8</accession>
<evidence type="ECO:0000256" key="2">
    <source>
        <dbReference type="ARBA" id="ARBA00022485"/>
    </source>
</evidence>
<dbReference type="RefSeq" id="WP_185904576.1">
    <property type="nucleotide sequence ID" value="NZ_JAASIO010000013.1"/>
</dbReference>
<evidence type="ECO:0000256" key="4">
    <source>
        <dbReference type="ARBA" id="ARBA00022982"/>
    </source>
</evidence>
<feature type="domain" description="4Fe-4S ferredoxin-type" evidence="8">
    <location>
        <begin position="105"/>
        <end position="193"/>
    </location>
</feature>
<keyword evidence="6" id="KW-0411">Iron-sulfur</keyword>
<name>A0A842J9Y8_9ACTN</name>
<keyword evidence="3" id="KW-0479">Metal-binding</keyword>
<keyword evidence="1" id="KW-0813">Transport</keyword>
<evidence type="ECO:0000256" key="6">
    <source>
        <dbReference type="ARBA" id="ARBA00023014"/>
    </source>
</evidence>
<evidence type="ECO:0000259" key="8">
    <source>
        <dbReference type="Pfam" id="PF13183"/>
    </source>
</evidence>
<dbReference type="Pfam" id="PF02754">
    <property type="entry name" value="CCG"/>
    <property type="match status" value="1"/>
</dbReference>
<sequence>MAIENKMVRTTDISRKKDLLSTLDDLAPLPVPYDKNGLEPAFKEPKPEWAETNCCSLDGFCAIDTMKRPATKEEEDELKAKFLKGLEKLFLDANNKYLQPLSLTMEYCAKCNTCSEACHVFQATDGDEIYRPIFRVDVLRKLYKKYFTPSGKLLGSFTGADIDLDWETIARLGELSYRCNLCRRCAQVCPLGLDNGMMAREIRKIFSMEMGLAPTPVHAKGTQLQLKVGSTTGLTKPAFIDTLEFIEEDIEERTGRKIKFPLDKEGADVLLVHNAGEFLAWPENPAAFAILLDEAGVDWTLSTDMMGFDSVNYGIWYDDVQAKNVAMAQFEAAKKLGVKRIVIGECGHAHKAAVVGADRMADSDQRGVPVESFLPMMAEFVKTGRLKFDPSKNDFPVTLHDPCNMVRQMGIVKPQRDILHKIAPQFREMTPHGVDNYCCGGGSGFAIMNSYNFGDFRNKVSARTKFAQILNAFEDEIENPDIVKYVCAPCSNCKGTIRDLLQAYKATARYNVQYGGIVELMVNGLASMDRPYFEFLEAE</sequence>
<dbReference type="InterPro" id="IPR017896">
    <property type="entry name" value="4Fe4S_Fe-S-bd"/>
</dbReference>
<dbReference type="GO" id="GO:0016491">
    <property type="term" value="F:oxidoreductase activity"/>
    <property type="evidence" value="ECO:0007669"/>
    <property type="project" value="UniProtKB-ARBA"/>
</dbReference>